<protein>
    <submittedName>
        <fullName evidence="1">Uncharacterized protein</fullName>
    </submittedName>
</protein>
<evidence type="ECO:0000313" key="2">
    <source>
        <dbReference type="Proteomes" id="UP000827092"/>
    </source>
</evidence>
<gene>
    <name evidence="1" type="ORF">JTE90_024924</name>
</gene>
<keyword evidence="2" id="KW-1185">Reference proteome</keyword>
<evidence type="ECO:0000313" key="1">
    <source>
        <dbReference type="EMBL" id="KAG8176496.1"/>
    </source>
</evidence>
<sequence>MLYKELASYSVFLQAPIPRTWWNFKRPQQSCHLSAFCGAGIEVPSSKSHLHFVNMYRYHSWDGKREGCVSNQNLLQCLLSENKQHVIANVSSLLY</sequence>
<accession>A0AAV6TXP8</accession>
<organism evidence="1 2">
    <name type="scientific">Oedothorax gibbosus</name>
    <dbReference type="NCBI Taxonomy" id="931172"/>
    <lineage>
        <taxon>Eukaryota</taxon>
        <taxon>Metazoa</taxon>
        <taxon>Ecdysozoa</taxon>
        <taxon>Arthropoda</taxon>
        <taxon>Chelicerata</taxon>
        <taxon>Arachnida</taxon>
        <taxon>Araneae</taxon>
        <taxon>Araneomorphae</taxon>
        <taxon>Entelegynae</taxon>
        <taxon>Araneoidea</taxon>
        <taxon>Linyphiidae</taxon>
        <taxon>Erigoninae</taxon>
        <taxon>Oedothorax</taxon>
    </lineage>
</organism>
<dbReference type="Proteomes" id="UP000827092">
    <property type="component" value="Unassembled WGS sequence"/>
</dbReference>
<dbReference type="EMBL" id="JAFNEN010000874">
    <property type="protein sequence ID" value="KAG8176496.1"/>
    <property type="molecule type" value="Genomic_DNA"/>
</dbReference>
<dbReference type="AlphaFoldDB" id="A0AAV6TXP8"/>
<name>A0AAV6TXP8_9ARAC</name>
<reference evidence="1 2" key="1">
    <citation type="journal article" date="2022" name="Nat. Ecol. Evol.">
        <title>A masculinizing supergene underlies an exaggerated male reproductive morph in a spider.</title>
        <authorList>
            <person name="Hendrickx F."/>
            <person name="De Corte Z."/>
            <person name="Sonet G."/>
            <person name="Van Belleghem S.M."/>
            <person name="Kostlbacher S."/>
            <person name="Vangestel C."/>
        </authorList>
    </citation>
    <scope>NUCLEOTIDE SEQUENCE [LARGE SCALE GENOMIC DNA]</scope>
    <source>
        <strain evidence="1">W744_W776</strain>
    </source>
</reference>
<proteinExistence type="predicted"/>
<comment type="caution">
    <text evidence="1">The sequence shown here is derived from an EMBL/GenBank/DDBJ whole genome shotgun (WGS) entry which is preliminary data.</text>
</comment>